<name>A0A915K773_ROMCU</name>
<evidence type="ECO:0000313" key="1">
    <source>
        <dbReference type="Proteomes" id="UP000887565"/>
    </source>
</evidence>
<evidence type="ECO:0000313" key="2">
    <source>
        <dbReference type="WBParaSite" id="nRc.2.0.1.t34029-RA"/>
    </source>
</evidence>
<proteinExistence type="predicted"/>
<keyword evidence="1" id="KW-1185">Reference proteome</keyword>
<dbReference type="WBParaSite" id="nRc.2.0.1.t34029-RA">
    <property type="protein sequence ID" value="nRc.2.0.1.t34029-RA"/>
    <property type="gene ID" value="nRc.2.0.1.g34029"/>
</dbReference>
<dbReference type="AlphaFoldDB" id="A0A915K773"/>
<protein>
    <submittedName>
        <fullName evidence="2">Uncharacterized protein</fullName>
    </submittedName>
</protein>
<sequence>MFMVIINNLLDKQIEKKDFGLHSAFSKISQVRDDTDVTIRRKSTDPCPVVVAPWSAGAGLSFGRLTNFFSSWSDISP</sequence>
<reference evidence="2" key="1">
    <citation type="submission" date="2022-11" db="UniProtKB">
        <authorList>
            <consortium name="WormBaseParasite"/>
        </authorList>
    </citation>
    <scope>IDENTIFICATION</scope>
</reference>
<accession>A0A915K773</accession>
<organism evidence="1 2">
    <name type="scientific">Romanomermis culicivorax</name>
    <name type="common">Nematode worm</name>
    <dbReference type="NCBI Taxonomy" id="13658"/>
    <lineage>
        <taxon>Eukaryota</taxon>
        <taxon>Metazoa</taxon>
        <taxon>Ecdysozoa</taxon>
        <taxon>Nematoda</taxon>
        <taxon>Enoplea</taxon>
        <taxon>Dorylaimia</taxon>
        <taxon>Mermithida</taxon>
        <taxon>Mermithoidea</taxon>
        <taxon>Mermithidae</taxon>
        <taxon>Romanomermis</taxon>
    </lineage>
</organism>
<dbReference type="Proteomes" id="UP000887565">
    <property type="component" value="Unplaced"/>
</dbReference>